<dbReference type="EMBL" id="JABDHM010000298">
    <property type="protein sequence ID" value="KAF5215587.1"/>
    <property type="molecule type" value="Genomic_DNA"/>
</dbReference>
<sequence>MPLYLLECTRHIAFPSRRRQNPLRPLGCAARPPCESCLLAAHRMPHRSRTSQKSTKLGYLVSFPRCCDAPVRQLPLLGQPKQQRRHSVIRVPQGQLHKGVDSARWPRCVQRRRRKKEDLLPSLLRWRVLQKNIVGRRRTGITVGVPQNTLDGTTTRWRRKMGKKTVRATSVRRPRNMPKRMHSVYLSACQAMICNDQKKKQQKTSKKKRSDEWMKVGQYTPLEVVDWGGGGTRQTREKRTTHNSATTMQTRNCIKYTQEK</sequence>
<comment type="caution">
    <text evidence="2">The sequence shown here is derived from an EMBL/GenBank/DDBJ whole genome shotgun (WGS) entry which is preliminary data.</text>
</comment>
<dbReference type="AlphaFoldDB" id="A0A7J6XME5"/>
<dbReference type="Proteomes" id="UP000583944">
    <property type="component" value="Unassembled WGS sequence"/>
</dbReference>
<organism evidence="2 3">
    <name type="scientific">Trypanosoma cruzi</name>
    <dbReference type="NCBI Taxonomy" id="5693"/>
    <lineage>
        <taxon>Eukaryota</taxon>
        <taxon>Discoba</taxon>
        <taxon>Euglenozoa</taxon>
        <taxon>Kinetoplastea</taxon>
        <taxon>Metakinetoplastina</taxon>
        <taxon>Trypanosomatida</taxon>
        <taxon>Trypanosomatidae</taxon>
        <taxon>Trypanosoma</taxon>
        <taxon>Schizotrypanum</taxon>
    </lineage>
</organism>
<feature type="compositionally biased region" description="Polar residues" evidence="1">
    <location>
        <begin position="242"/>
        <end position="251"/>
    </location>
</feature>
<dbReference type="VEuPathDB" id="TriTrypDB:ECC02_011717"/>
<feature type="region of interest" description="Disordered" evidence="1">
    <location>
        <begin position="227"/>
        <end position="251"/>
    </location>
</feature>
<protein>
    <submittedName>
        <fullName evidence="2">Uncharacterized protein</fullName>
    </submittedName>
</protein>
<evidence type="ECO:0000313" key="3">
    <source>
        <dbReference type="Proteomes" id="UP000583944"/>
    </source>
</evidence>
<accession>A0A7J6XME5</accession>
<name>A0A7J6XME5_TRYCR</name>
<proteinExistence type="predicted"/>
<gene>
    <name evidence="2" type="ORF">ECC02_011717</name>
</gene>
<reference evidence="2 3" key="1">
    <citation type="journal article" date="2019" name="Genome Biol. Evol.">
        <title>Nanopore Sequencing Significantly Improves Genome Assembly of the Protozoan Parasite Trypanosoma cruzi.</title>
        <authorList>
            <person name="Diaz-Viraque F."/>
            <person name="Pita S."/>
            <person name="Greif G."/>
            <person name="de Souza R.C.M."/>
            <person name="Iraola G."/>
            <person name="Robello C."/>
        </authorList>
    </citation>
    <scope>NUCLEOTIDE SEQUENCE [LARGE SCALE GENOMIC DNA]</scope>
    <source>
        <strain evidence="2 3">Berenice</strain>
    </source>
</reference>
<evidence type="ECO:0000313" key="2">
    <source>
        <dbReference type="EMBL" id="KAF5215587.1"/>
    </source>
</evidence>
<evidence type="ECO:0000256" key="1">
    <source>
        <dbReference type="SAM" id="MobiDB-lite"/>
    </source>
</evidence>